<feature type="transmembrane region" description="Helical" evidence="1">
    <location>
        <begin position="71"/>
        <end position="91"/>
    </location>
</feature>
<evidence type="ECO:0000313" key="2">
    <source>
        <dbReference type="EMBL" id="PIT97880.1"/>
    </source>
</evidence>
<comment type="caution">
    <text evidence="2">The sequence shown here is derived from an EMBL/GenBank/DDBJ whole genome shotgun (WGS) entry which is preliminary data.</text>
</comment>
<reference evidence="3" key="1">
    <citation type="submission" date="2017-09" db="EMBL/GenBank/DDBJ databases">
        <title>Depth-based differentiation of microbial function through sediment-hosted aquifers and enrichment of novel symbionts in the deep terrestrial subsurface.</title>
        <authorList>
            <person name="Probst A.J."/>
            <person name="Ladd B."/>
            <person name="Jarett J.K."/>
            <person name="Geller-Mcgrath D.E."/>
            <person name="Sieber C.M.K."/>
            <person name="Emerson J.B."/>
            <person name="Anantharaman K."/>
            <person name="Thomas B.C."/>
            <person name="Malmstrom R."/>
            <person name="Stieglmeier M."/>
            <person name="Klingl A."/>
            <person name="Woyke T."/>
            <person name="Ryan C.M."/>
            <person name="Banfield J.F."/>
        </authorList>
    </citation>
    <scope>NUCLEOTIDE SEQUENCE [LARGE SCALE GENOMIC DNA]</scope>
</reference>
<feature type="transmembrane region" description="Helical" evidence="1">
    <location>
        <begin position="6"/>
        <end position="27"/>
    </location>
</feature>
<sequence>MAFTMMEFVAFTAGIDAVIAGVAWMILRMRLRRGLRPSPTARYLAHYLLASVGFLLLTAAAMGWLQGSAQAFALFLSDLLLWLALVLFVLLTAVGRSRSGRGAALVLLLFFAVLGTLYQVAGFAGVHPAFGSAITYVLTNMAPLLMYAVWVPSAVLFFMTAMKTRDAVVRSRSLMFSAGLLLITYSWASRLQLFSAEPSLGVVIVASIIGFTLILGGVVYRAGTPVMVQPRRAGA</sequence>
<protein>
    <submittedName>
        <fullName evidence="2">Uncharacterized protein</fullName>
    </submittedName>
</protein>
<feature type="transmembrane region" description="Helical" evidence="1">
    <location>
        <begin position="174"/>
        <end position="194"/>
    </location>
</feature>
<dbReference type="Proteomes" id="UP000230731">
    <property type="component" value="Unassembled WGS sequence"/>
</dbReference>
<keyword evidence="1" id="KW-1133">Transmembrane helix</keyword>
<proteinExistence type="predicted"/>
<evidence type="ECO:0000313" key="3">
    <source>
        <dbReference type="Proteomes" id="UP000230731"/>
    </source>
</evidence>
<organism evidence="2 3">
    <name type="scientific">Candidatus Andersenbacteria bacterium CG10_big_fil_rev_8_21_14_0_10_54_11</name>
    <dbReference type="NCBI Taxonomy" id="1974485"/>
    <lineage>
        <taxon>Bacteria</taxon>
        <taxon>Candidatus Anderseniibacteriota</taxon>
    </lineage>
</organism>
<feature type="transmembrane region" description="Helical" evidence="1">
    <location>
        <begin position="103"/>
        <end position="124"/>
    </location>
</feature>
<feature type="transmembrane region" description="Helical" evidence="1">
    <location>
        <begin position="144"/>
        <end position="162"/>
    </location>
</feature>
<keyword evidence="1" id="KW-0812">Transmembrane</keyword>
<dbReference type="EMBL" id="PEZP01000041">
    <property type="protein sequence ID" value="PIT97880.1"/>
    <property type="molecule type" value="Genomic_DNA"/>
</dbReference>
<keyword evidence="1" id="KW-0472">Membrane</keyword>
<dbReference type="AlphaFoldDB" id="A0A2M6WYL7"/>
<gene>
    <name evidence="2" type="ORF">COT71_03645</name>
</gene>
<evidence type="ECO:0000256" key="1">
    <source>
        <dbReference type="SAM" id="Phobius"/>
    </source>
</evidence>
<feature type="transmembrane region" description="Helical" evidence="1">
    <location>
        <begin position="200"/>
        <end position="222"/>
    </location>
</feature>
<accession>A0A2M6WYL7</accession>
<feature type="transmembrane region" description="Helical" evidence="1">
    <location>
        <begin position="47"/>
        <end position="65"/>
    </location>
</feature>
<name>A0A2M6WYL7_9BACT</name>